<proteinExistence type="predicted"/>
<evidence type="ECO:0000256" key="1">
    <source>
        <dbReference type="SAM" id="MobiDB-lite"/>
    </source>
</evidence>
<feature type="compositionally biased region" description="Acidic residues" evidence="1">
    <location>
        <begin position="24"/>
        <end position="34"/>
    </location>
</feature>
<organism evidence="2 3">
    <name type="scientific">Gossypium lobatum</name>
    <dbReference type="NCBI Taxonomy" id="34289"/>
    <lineage>
        <taxon>Eukaryota</taxon>
        <taxon>Viridiplantae</taxon>
        <taxon>Streptophyta</taxon>
        <taxon>Embryophyta</taxon>
        <taxon>Tracheophyta</taxon>
        <taxon>Spermatophyta</taxon>
        <taxon>Magnoliopsida</taxon>
        <taxon>eudicotyledons</taxon>
        <taxon>Gunneridae</taxon>
        <taxon>Pentapetalae</taxon>
        <taxon>rosids</taxon>
        <taxon>malvids</taxon>
        <taxon>Malvales</taxon>
        <taxon>Malvaceae</taxon>
        <taxon>Malvoideae</taxon>
        <taxon>Gossypium</taxon>
    </lineage>
</organism>
<protein>
    <submittedName>
        <fullName evidence="2">Uncharacterized protein</fullName>
    </submittedName>
</protein>
<accession>A0A7J8M808</accession>
<evidence type="ECO:0000313" key="3">
    <source>
        <dbReference type="Proteomes" id="UP000593572"/>
    </source>
</evidence>
<name>A0A7J8M808_9ROSI</name>
<dbReference type="Proteomes" id="UP000593572">
    <property type="component" value="Unassembled WGS sequence"/>
</dbReference>
<reference evidence="2 3" key="1">
    <citation type="journal article" date="2019" name="Genome Biol. Evol.">
        <title>Insights into the evolution of the New World diploid cottons (Gossypium, subgenus Houzingenia) based on genome sequencing.</title>
        <authorList>
            <person name="Grover C.E."/>
            <person name="Arick M.A. 2nd"/>
            <person name="Thrash A."/>
            <person name="Conover J.L."/>
            <person name="Sanders W.S."/>
            <person name="Peterson D.G."/>
            <person name="Frelichowski J.E."/>
            <person name="Scheffler J.A."/>
            <person name="Scheffler B.E."/>
            <person name="Wendel J.F."/>
        </authorList>
    </citation>
    <scope>NUCLEOTIDE SEQUENCE [LARGE SCALE GENOMIC DNA]</scope>
    <source>
        <strain evidence="2">157</strain>
        <tissue evidence="2">Leaf</tissue>
    </source>
</reference>
<dbReference type="AlphaFoldDB" id="A0A7J8M808"/>
<dbReference type="EMBL" id="JABEZX010000007">
    <property type="protein sequence ID" value="MBA0560851.1"/>
    <property type="molecule type" value="Genomic_DNA"/>
</dbReference>
<keyword evidence="3" id="KW-1185">Reference proteome</keyword>
<comment type="caution">
    <text evidence="2">The sequence shown here is derived from an EMBL/GenBank/DDBJ whole genome shotgun (WGS) entry which is preliminary data.</text>
</comment>
<sequence length="170" mass="19355">MAQINSTQAKENEESALVQSKESDLEEQPQESEDSTTKPSFELNQRIWLDLLPHWSLSTRILATSVMESLVLVYLKQVGVLLVPRARGRGVSTRRINAVMNLNSNNLRNDTNLESDLRSEALQLMAQSNMEDILINSFEEKRKQWDFRLELKMAKAASYANSFISCVSFS</sequence>
<gene>
    <name evidence="2" type="ORF">Golob_017727</name>
</gene>
<evidence type="ECO:0000313" key="2">
    <source>
        <dbReference type="EMBL" id="MBA0560851.1"/>
    </source>
</evidence>
<feature type="region of interest" description="Disordered" evidence="1">
    <location>
        <begin position="1"/>
        <end position="39"/>
    </location>
</feature>